<dbReference type="Gene3D" id="3.20.20.70">
    <property type="entry name" value="Aldolase class I"/>
    <property type="match status" value="1"/>
</dbReference>
<keyword evidence="4" id="KW-0028">Amino-acid biosynthesis</keyword>
<dbReference type="SUPFAM" id="SSF51569">
    <property type="entry name" value="Aldolase"/>
    <property type="match status" value="1"/>
</dbReference>
<dbReference type="EC" id="2.5.1.54" evidence="4"/>
<dbReference type="GO" id="GO:0008652">
    <property type="term" value="P:amino acid biosynthetic process"/>
    <property type="evidence" value="ECO:0007669"/>
    <property type="project" value="UniProtKB-KW"/>
</dbReference>
<reference evidence="6" key="1">
    <citation type="submission" date="2023-01" db="EMBL/GenBank/DDBJ databases">
        <title>The diversity of Class Acidimicrobiia in South China Sea sediment environments and the proposal of Iamia marina sp. nov., a novel species of the genus Iamia.</title>
        <authorList>
            <person name="He Y."/>
            <person name="Tian X."/>
        </authorList>
    </citation>
    <scope>NUCLEOTIDE SEQUENCE</scope>
    <source>
        <strain evidence="6">DSM 19957</strain>
    </source>
</reference>
<evidence type="ECO:0000256" key="2">
    <source>
        <dbReference type="ARBA" id="ARBA00022679"/>
    </source>
</evidence>
<dbReference type="PANTHER" id="PTHR21337:SF0">
    <property type="entry name" value="PHOSPHO-2-DEHYDRO-3-DEOXYHEPTONATE ALDOLASE"/>
    <property type="match status" value="1"/>
</dbReference>
<comment type="cofactor">
    <cofactor evidence="3">
        <name>Mn(2+)</name>
        <dbReference type="ChEBI" id="CHEBI:29035"/>
    </cofactor>
    <cofactor evidence="3">
        <name>Co(2+)</name>
        <dbReference type="ChEBI" id="CHEBI:48828"/>
    </cofactor>
    <cofactor evidence="3">
        <name>Cd(2+)</name>
        <dbReference type="ChEBI" id="CHEBI:48775"/>
    </cofactor>
    <text evidence="3">Binds 1 divalent cation per subunit. The enzyme is active with manganese, cobalt or cadmium ions.</text>
</comment>
<feature type="binding site" evidence="3">
    <location>
        <position position="112"/>
    </location>
    <ligand>
        <name>phosphoenolpyruvate</name>
        <dbReference type="ChEBI" id="CHEBI:58702"/>
    </ligand>
</feature>
<keyword evidence="3" id="KW-0104">Cadmium</keyword>
<evidence type="ECO:0000256" key="4">
    <source>
        <dbReference type="RuleBase" id="RU363071"/>
    </source>
</evidence>
<dbReference type="Proteomes" id="UP001216390">
    <property type="component" value="Chromosome"/>
</dbReference>
<organism evidence="6 7">
    <name type="scientific">Iamia majanohamensis</name>
    <dbReference type="NCBI Taxonomy" id="467976"/>
    <lineage>
        <taxon>Bacteria</taxon>
        <taxon>Bacillati</taxon>
        <taxon>Actinomycetota</taxon>
        <taxon>Acidimicrobiia</taxon>
        <taxon>Acidimicrobiales</taxon>
        <taxon>Iamiaceae</taxon>
        <taxon>Iamia</taxon>
    </lineage>
</organism>
<dbReference type="NCBIfam" id="TIGR01358">
    <property type="entry name" value="DAHP_synth_II"/>
    <property type="match status" value="1"/>
</dbReference>
<feature type="binding site" evidence="3">
    <location>
        <begin position="272"/>
        <end position="273"/>
    </location>
    <ligand>
        <name>phosphoenolpyruvate</name>
        <dbReference type="ChEBI" id="CHEBI:58702"/>
    </ligand>
</feature>
<dbReference type="AlphaFoldDB" id="A0AAE9YIZ3"/>
<dbReference type="InterPro" id="IPR002480">
    <property type="entry name" value="DAHP_synth_2"/>
</dbReference>
<name>A0AAE9YIZ3_9ACTN</name>
<feature type="binding site" evidence="3">
    <location>
        <position position="358"/>
    </location>
    <ligand>
        <name>Mn(2+)</name>
        <dbReference type="ChEBI" id="CHEBI:29035"/>
    </ligand>
</feature>
<evidence type="ECO:0000256" key="5">
    <source>
        <dbReference type="SAM" id="MobiDB-lite"/>
    </source>
</evidence>
<comment type="catalytic activity">
    <reaction evidence="4">
        <text>D-erythrose 4-phosphate + phosphoenolpyruvate + H2O = 7-phospho-2-dehydro-3-deoxy-D-arabino-heptonate + phosphate</text>
        <dbReference type="Rhea" id="RHEA:14717"/>
        <dbReference type="ChEBI" id="CHEBI:15377"/>
        <dbReference type="ChEBI" id="CHEBI:16897"/>
        <dbReference type="ChEBI" id="CHEBI:43474"/>
        <dbReference type="ChEBI" id="CHEBI:58394"/>
        <dbReference type="ChEBI" id="CHEBI:58702"/>
        <dbReference type="EC" id="2.5.1.54"/>
    </reaction>
</comment>
<keyword evidence="4" id="KW-0057">Aromatic amino acid biosynthesis</keyword>
<evidence type="ECO:0000256" key="1">
    <source>
        <dbReference type="ARBA" id="ARBA00008911"/>
    </source>
</evidence>
<protein>
    <recommendedName>
        <fullName evidence="4">Phospho-2-dehydro-3-deoxyheptonate aldolase</fullName>
        <ecNumber evidence="4">2.5.1.54</ecNumber>
    </recommendedName>
</protein>
<dbReference type="GO" id="GO:0009073">
    <property type="term" value="P:aromatic amino acid family biosynthetic process"/>
    <property type="evidence" value="ECO:0007669"/>
    <property type="project" value="UniProtKB-KW"/>
</dbReference>
<evidence type="ECO:0000313" key="7">
    <source>
        <dbReference type="Proteomes" id="UP001216390"/>
    </source>
</evidence>
<dbReference type="KEGG" id="ima:PO878_09235"/>
<feature type="binding site" evidence="3">
    <location>
        <position position="295"/>
    </location>
    <ligand>
        <name>phosphoenolpyruvate</name>
        <dbReference type="ChEBI" id="CHEBI:58702"/>
    </ligand>
</feature>
<comment type="similarity">
    <text evidence="1 4">Belongs to the class-II DAHP synthase family.</text>
</comment>
<dbReference type="EMBL" id="CP116942">
    <property type="protein sequence ID" value="WCO68906.1"/>
    <property type="molecule type" value="Genomic_DNA"/>
</dbReference>
<keyword evidence="2 4" id="KW-0808">Transferase</keyword>
<dbReference type="PANTHER" id="PTHR21337">
    <property type="entry name" value="PHOSPHO-2-DEHYDRO-3-DEOXYHEPTONATE ALDOLASE 1, 2"/>
    <property type="match status" value="1"/>
</dbReference>
<evidence type="ECO:0000256" key="3">
    <source>
        <dbReference type="PIRSR" id="PIRSR602480-1"/>
    </source>
</evidence>
<feature type="binding site" evidence="3">
    <location>
        <position position="430"/>
    </location>
    <ligand>
        <name>Mn(2+)</name>
        <dbReference type="ChEBI" id="CHEBI:29035"/>
    </ligand>
</feature>
<feature type="binding site" evidence="3">
    <location>
        <position position="326"/>
    </location>
    <ligand>
        <name>phosphoenolpyruvate</name>
        <dbReference type="ChEBI" id="CHEBI:58702"/>
    </ligand>
</feature>
<keyword evidence="7" id="KW-1185">Reference proteome</keyword>
<dbReference type="InterPro" id="IPR013785">
    <property type="entry name" value="Aldolase_TIM"/>
</dbReference>
<gene>
    <name evidence="6" type="ORF">PO878_09235</name>
</gene>
<dbReference type="Pfam" id="PF01474">
    <property type="entry name" value="DAHP_synth_2"/>
    <property type="match status" value="1"/>
</dbReference>
<dbReference type="GO" id="GO:0003849">
    <property type="term" value="F:3-deoxy-7-phosphoheptulonate synthase activity"/>
    <property type="evidence" value="ECO:0007669"/>
    <property type="project" value="UniProtKB-EC"/>
</dbReference>
<keyword evidence="3" id="KW-0464">Manganese</keyword>
<sequence length="455" mass="49561">MLTAERDTPPAPDWRTLPAAQQPDWPDDAHLRRVTDELAQLPPLVVAAESRDLTSALARVAEGQAFLLQAGDCAESFSSFSAESVRRRLQVILQMAVVLTYSSGVPTVKIGRIAGQFAKPRSSGSETIGEVTLPSFRGHIVNGDAFDTDSRVPDPDRLLQAYHQSAATLNLLRSLTRGGFADLNQVHSWTQTFVTGTAQGQQYKALADEIGRALRFMTACGVDTSSLPTLHETDFFTSHEALLLPFEEALTRVDPLTGLRYASSAHTIWIGERTRQLDGAHVAYFSSVANPVGCKVGPTATPEEVVELCQALNPDRVPGRLTLITRMGAARIEDGLRPLLRAVRDAGHPVVWACDPMHGNTFTSESGRKTRRVDDILDEIAGFFRAHEAEGTWAGGVHVELTSDDVTECLGGSHEILDSDLATRYETVCDPRLNGRQSLDLAFRVAEKLRERAAG</sequence>
<evidence type="ECO:0000313" key="6">
    <source>
        <dbReference type="EMBL" id="WCO68906.1"/>
    </source>
</evidence>
<feature type="binding site" evidence="3">
    <location>
        <position position="73"/>
    </location>
    <ligand>
        <name>Mn(2+)</name>
        <dbReference type="ChEBI" id="CHEBI:29035"/>
    </ligand>
</feature>
<dbReference type="RefSeq" id="WP_272738420.1">
    <property type="nucleotide sequence ID" value="NZ_CP116942.1"/>
</dbReference>
<comment type="pathway">
    <text evidence="4">Metabolic intermediate biosynthesis; chorismate biosynthesis; chorismate from D-erythrose 4-phosphate and phosphoenolpyruvate: step 1/7.</text>
</comment>
<accession>A0AAE9YIZ3</accession>
<feature type="binding site" evidence="3">
    <location>
        <position position="400"/>
    </location>
    <ligand>
        <name>Mn(2+)</name>
        <dbReference type="ChEBI" id="CHEBI:29035"/>
    </ligand>
</feature>
<proteinExistence type="inferred from homology"/>
<feature type="region of interest" description="Disordered" evidence="5">
    <location>
        <begin position="1"/>
        <end position="27"/>
    </location>
</feature>
<keyword evidence="3" id="KW-0170">Cobalt</keyword>